<dbReference type="Proteomes" id="UP000278475">
    <property type="component" value="Unassembled WGS sequence"/>
</dbReference>
<gene>
    <name evidence="2" type="ORF">DRJ31_03740</name>
    <name evidence="3" type="ORF">DRJ33_03190</name>
</gene>
<evidence type="ECO:0008006" key="6">
    <source>
        <dbReference type="Google" id="ProtNLM"/>
    </source>
</evidence>
<dbReference type="AlphaFoldDB" id="A0A497ES70"/>
<evidence type="ECO:0000256" key="1">
    <source>
        <dbReference type="ARBA" id="ARBA00010490"/>
    </source>
</evidence>
<sequence>MSDVELELIKLKKLRELQRKLAEVKKEEQPIEREEDPIEFLKTKLTGRGPEILETALSQYPAETRKVAEYLMKLYKLGQLKEPIDDVSFYNFLRRIGLPIRLETRIFYLDKGEVKPISEKFKAKED</sequence>
<proteinExistence type="inferred from homology"/>
<evidence type="ECO:0000313" key="4">
    <source>
        <dbReference type="Proteomes" id="UP000272051"/>
    </source>
</evidence>
<dbReference type="InterPro" id="IPR002836">
    <property type="entry name" value="PDCD5-like"/>
</dbReference>
<dbReference type="InterPro" id="IPR036883">
    <property type="entry name" value="PDCD5-like_sf"/>
</dbReference>
<reference evidence="4 5" key="1">
    <citation type="submission" date="2018-06" db="EMBL/GenBank/DDBJ databases">
        <title>Extensive metabolic versatility and redundancy in microbially diverse, dynamic hydrothermal sediments.</title>
        <authorList>
            <person name="Dombrowski N."/>
            <person name="Teske A."/>
            <person name="Baker B.J."/>
        </authorList>
    </citation>
    <scope>NUCLEOTIDE SEQUENCE [LARGE SCALE GENOMIC DNA]</scope>
    <source>
        <strain evidence="3">B34_G17</strain>
        <strain evidence="2">B66_G16</strain>
    </source>
</reference>
<dbReference type="EMBL" id="QMQX01000042">
    <property type="protein sequence ID" value="RLE52659.1"/>
    <property type="molecule type" value="Genomic_DNA"/>
</dbReference>
<organism evidence="2 5">
    <name type="scientific">Thermoproteota archaeon</name>
    <dbReference type="NCBI Taxonomy" id="2056631"/>
    <lineage>
        <taxon>Archaea</taxon>
        <taxon>Thermoproteota</taxon>
    </lineage>
</organism>
<protein>
    <recommendedName>
        <fullName evidence="6">Double-stranded DNA-binding protein</fullName>
    </recommendedName>
</protein>
<dbReference type="GO" id="GO:0003677">
    <property type="term" value="F:DNA binding"/>
    <property type="evidence" value="ECO:0007669"/>
    <property type="project" value="InterPro"/>
</dbReference>
<dbReference type="EMBL" id="QMQV01000023">
    <property type="protein sequence ID" value="RLE49761.1"/>
    <property type="molecule type" value="Genomic_DNA"/>
</dbReference>
<comment type="caution">
    <text evidence="2">The sequence shown here is derived from an EMBL/GenBank/DDBJ whole genome shotgun (WGS) entry which is preliminary data.</text>
</comment>
<dbReference type="Pfam" id="PF01984">
    <property type="entry name" value="dsDNA_bind"/>
    <property type="match status" value="1"/>
</dbReference>
<evidence type="ECO:0000313" key="2">
    <source>
        <dbReference type="EMBL" id="RLE49761.1"/>
    </source>
</evidence>
<dbReference type="Proteomes" id="UP000272051">
    <property type="component" value="Unassembled WGS sequence"/>
</dbReference>
<comment type="similarity">
    <text evidence="1">Belongs to the PDCD5 family.</text>
</comment>
<evidence type="ECO:0000313" key="5">
    <source>
        <dbReference type="Proteomes" id="UP000278475"/>
    </source>
</evidence>
<dbReference type="Gene3D" id="1.10.8.140">
    <property type="entry name" value="PDCD5-like"/>
    <property type="match status" value="1"/>
</dbReference>
<accession>A0A497ES70</accession>
<dbReference type="SUPFAM" id="SSF46950">
    <property type="entry name" value="Double-stranded DNA-binding domain"/>
    <property type="match status" value="1"/>
</dbReference>
<name>A0A497ES70_9CREN</name>
<evidence type="ECO:0000313" key="3">
    <source>
        <dbReference type="EMBL" id="RLE52659.1"/>
    </source>
</evidence>